<dbReference type="Proteomes" id="UP000260644">
    <property type="component" value="Unassembled WGS sequence"/>
</dbReference>
<reference evidence="1 2" key="1">
    <citation type="submission" date="2018-07" db="EMBL/GenBank/DDBJ databases">
        <title>Chitinophaga K2CV101002-2 sp. nov., isolated from a monsoon evergreen broad-leaved forest soil.</title>
        <authorList>
            <person name="Lv Y."/>
        </authorList>
    </citation>
    <scope>NUCLEOTIDE SEQUENCE [LARGE SCALE GENOMIC DNA]</scope>
    <source>
        <strain evidence="1 2">GDMCC 1.1288</strain>
    </source>
</reference>
<organism evidence="1 2">
    <name type="scientific">Chitinophaga silvatica</name>
    <dbReference type="NCBI Taxonomy" id="2282649"/>
    <lineage>
        <taxon>Bacteria</taxon>
        <taxon>Pseudomonadati</taxon>
        <taxon>Bacteroidota</taxon>
        <taxon>Chitinophagia</taxon>
        <taxon>Chitinophagales</taxon>
        <taxon>Chitinophagaceae</taxon>
        <taxon>Chitinophaga</taxon>
    </lineage>
</organism>
<gene>
    <name evidence="1" type="ORF">DVR12_09910</name>
</gene>
<name>A0A3E1YB85_9BACT</name>
<protein>
    <recommendedName>
        <fullName evidence="3">Lipoprotein</fullName>
    </recommendedName>
</protein>
<evidence type="ECO:0000313" key="1">
    <source>
        <dbReference type="EMBL" id="RFS23323.1"/>
    </source>
</evidence>
<dbReference type="EMBL" id="QPMM01000004">
    <property type="protein sequence ID" value="RFS23323.1"/>
    <property type="molecule type" value="Genomic_DNA"/>
</dbReference>
<dbReference type="PROSITE" id="PS51257">
    <property type="entry name" value="PROKAR_LIPOPROTEIN"/>
    <property type="match status" value="1"/>
</dbReference>
<dbReference type="OrthoDB" id="5984340at2"/>
<dbReference type="RefSeq" id="WP_116975516.1">
    <property type="nucleotide sequence ID" value="NZ_QPMM01000004.1"/>
</dbReference>
<keyword evidence="2" id="KW-1185">Reference proteome</keyword>
<evidence type="ECO:0008006" key="3">
    <source>
        <dbReference type="Google" id="ProtNLM"/>
    </source>
</evidence>
<dbReference type="AlphaFoldDB" id="A0A3E1YB85"/>
<comment type="caution">
    <text evidence="1">The sequence shown here is derived from an EMBL/GenBank/DDBJ whole genome shotgun (WGS) entry which is preliminary data.</text>
</comment>
<proteinExistence type="predicted"/>
<sequence>MKLLFSITTSLLLITACREVVKPKKERPVQIDTMILVAPPDSPTIKISNNAASILTHDTTTYIRFQDCHFSLDWIRANNQRNNLESRPDTLYFYLMYNHTIEGQMLAITTDAAKNIKVWQRYETSIFFEGILFAGWKHFTSNWEQLTPEVQNFFICKTYTTNERKLFPPTSLQSFKQYVKNSATPIIYEKAAALKHLPETIGISRYYLRLEGLSSNKLLIFDVTTD</sequence>
<accession>A0A3E1YB85</accession>
<evidence type="ECO:0000313" key="2">
    <source>
        <dbReference type="Proteomes" id="UP000260644"/>
    </source>
</evidence>